<dbReference type="InterPro" id="IPR011989">
    <property type="entry name" value="ARM-like"/>
</dbReference>
<dbReference type="GO" id="GO:0003729">
    <property type="term" value="F:mRNA binding"/>
    <property type="evidence" value="ECO:0007669"/>
    <property type="project" value="TreeGrafter"/>
</dbReference>
<organism evidence="7 8">
    <name type="scientific">Nepenthes gracilis</name>
    <name type="common">Slender pitcher plant</name>
    <dbReference type="NCBI Taxonomy" id="150966"/>
    <lineage>
        <taxon>Eukaryota</taxon>
        <taxon>Viridiplantae</taxon>
        <taxon>Streptophyta</taxon>
        <taxon>Embryophyta</taxon>
        <taxon>Tracheophyta</taxon>
        <taxon>Spermatophyta</taxon>
        <taxon>Magnoliopsida</taxon>
        <taxon>eudicotyledons</taxon>
        <taxon>Gunneridae</taxon>
        <taxon>Pentapetalae</taxon>
        <taxon>Caryophyllales</taxon>
        <taxon>Nepenthaceae</taxon>
        <taxon>Nepenthes</taxon>
    </lineage>
</organism>
<dbReference type="Proteomes" id="UP001279734">
    <property type="component" value="Unassembled WGS sequence"/>
</dbReference>
<reference evidence="7" key="1">
    <citation type="submission" date="2023-05" db="EMBL/GenBank/DDBJ databases">
        <title>Nepenthes gracilis genome sequencing.</title>
        <authorList>
            <person name="Fukushima K."/>
        </authorList>
    </citation>
    <scope>NUCLEOTIDE SEQUENCE</scope>
    <source>
        <strain evidence="7">SING2019-196</strain>
    </source>
</reference>
<dbReference type="GO" id="GO:0006417">
    <property type="term" value="P:regulation of translation"/>
    <property type="evidence" value="ECO:0007669"/>
    <property type="project" value="UniProtKB-KW"/>
</dbReference>
<evidence type="ECO:0000256" key="2">
    <source>
        <dbReference type="ARBA" id="ARBA00022845"/>
    </source>
</evidence>
<dbReference type="SMART" id="SM00025">
    <property type="entry name" value="Pumilio"/>
    <property type="match status" value="8"/>
</dbReference>
<evidence type="ECO:0000256" key="4">
    <source>
        <dbReference type="ARBA" id="ARBA00058490"/>
    </source>
</evidence>
<dbReference type="EMBL" id="BSYO01000017">
    <property type="protein sequence ID" value="GMH17362.1"/>
    <property type="molecule type" value="Genomic_DNA"/>
</dbReference>
<evidence type="ECO:0000256" key="3">
    <source>
        <dbReference type="ARBA" id="ARBA00022884"/>
    </source>
</evidence>
<feature type="repeat" description="Pumilio" evidence="5">
    <location>
        <begin position="545"/>
        <end position="580"/>
    </location>
</feature>
<dbReference type="CDD" id="cd07920">
    <property type="entry name" value="Pumilio"/>
    <property type="match status" value="1"/>
</dbReference>
<dbReference type="FunFam" id="1.25.10.10:FF:000237">
    <property type="entry name" value="Pumilio homolog 9"/>
    <property type="match status" value="1"/>
</dbReference>
<proteinExistence type="predicted"/>
<dbReference type="PROSITE" id="PS50303">
    <property type="entry name" value="PUM_HD"/>
    <property type="match status" value="1"/>
</dbReference>
<dbReference type="Gene3D" id="1.25.10.10">
    <property type="entry name" value="Leucine-rich Repeat Variant"/>
    <property type="match status" value="1"/>
</dbReference>
<dbReference type="PROSITE" id="PS50302">
    <property type="entry name" value="PUM"/>
    <property type="match status" value="6"/>
</dbReference>
<gene>
    <name evidence="7" type="ORF">Nepgr_019203</name>
</gene>
<dbReference type="SUPFAM" id="SSF48371">
    <property type="entry name" value="ARM repeat"/>
    <property type="match status" value="1"/>
</dbReference>
<dbReference type="InterPro" id="IPR033712">
    <property type="entry name" value="Pumilio_RNA-bd"/>
</dbReference>
<evidence type="ECO:0000313" key="7">
    <source>
        <dbReference type="EMBL" id="GMH17362.1"/>
    </source>
</evidence>
<dbReference type="InterPro" id="IPR016024">
    <property type="entry name" value="ARM-type_fold"/>
</dbReference>
<feature type="repeat" description="Pumilio" evidence="5">
    <location>
        <begin position="653"/>
        <end position="691"/>
    </location>
</feature>
<evidence type="ECO:0000259" key="6">
    <source>
        <dbReference type="PROSITE" id="PS50303"/>
    </source>
</evidence>
<keyword evidence="8" id="KW-1185">Reference proteome</keyword>
<name>A0AAD3SUI6_NEPGR</name>
<dbReference type="Pfam" id="PF00806">
    <property type="entry name" value="PUF"/>
    <property type="match status" value="8"/>
</dbReference>
<accession>A0AAD3SUI6</accession>
<feature type="repeat" description="Pumilio" evidence="5">
    <location>
        <begin position="505"/>
        <end position="543"/>
    </location>
</feature>
<comment type="caution">
    <text evidence="7">The sequence shown here is derived from an EMBL/GenBank/DDBJ whole genome shotgun (WGS) entry which is preliminary data.</text>
</comment>
<dbReference type="PANTHER" id="PTHR12537:SF13">
    <property type="entry name" value="PUMILIO HOMOLOGY DOMAIN FAMILY MEMBER 4"/>
    <property type="match status" value="1"/>
</dbReference>
<evidence type="ECO:0000256" key="1">
    <source>
        <dbReference type="ARBA" id="ARBA00022737"/>
    </source>
</evidence>
<feature type="repeat" description="Pumilio" evidence="5">
    <location>
        <begin position="469"/>
        <end position="504"/>
    </location>
</feature>
<sequence>MKSDTELEKFLNELPHLTSKHNRQMLGCSFNVGSSSYTSGLCFSDDESSSPTPFDDFKCRTGNTQHIDRLSTDSKGPDFWYMKNNNDCVLDDQGLAREFQNLKIGDRNDVSPSAKQFRIPDGFRSLHSNVARVEPINRENYRFFDGLTSEFSINGGFPQSPLYGFGKGFDEEMKFVMGQRGCKVGDSMESYLAQSRSNTPLFSGPSFHNFVMNYPFKETSHRENDRYGSGLPVQNPCLLAPYGDEYNTLKHYKMDLIADRGVLSSQVCSQNSSFCKPYPNEMLLQQCGMNSCGNMDLMNSMNSSQMIHPKQGLSVENVPLNPPHLKVRMSALENRGVPQSVQMMKSPRKLNAYGCEDTFIIHENSLNGAISKYDISRGWLKNFPGGNIMPNLREARLELNGQLHPGRICKNGRSLSSYQTNLHPTCDSLVEVRDSIYFMAKDQHGCRFLQHRFDDDGGSIEDRQIIFDEIIDHIAELMVNPFGNYLIQKLLHVCDDNQRMSIVQMVTKEPGELVKISLNTHGTRVVQKLIETLKTRKQILLVVLALEPGFLDLIKDLNGNHVIQRCLQCFNSEDNEFIFYAAAKFCVDIATHQHGCCVLQRCIDHSIGEHRQKLIAEISANGLFLAQDPFGNYVVQYIIELKIASASAMLISQFEGHFVHLSMQKFSSHVVEKCLKFCKESQPRIVHELLSVPHFELLLQDPYANYVIQSALESTKGALHDLLVAAVRPHTILRTNPHCKKIFSRGLLKK</sequence>
<dbReference type="InterPro" id="IPR033133">
    <property type="entry name" value="PUM-HD"/>
</dbReference>
<feature type="repeat" description="Pumilio" evidence="5">
    <location>
        <begin position="617"/>
        <end position="652"/>
    </location>
</feature>
<keyword evidence="3" id="KW-0694">RNA-binding</keyword>
<comment type="function">
    <text evidence="4">Sequence-specific RNA-binding protein that regulates translation and mRNA stability by binding the 3'-UTR of target mRNAs.</text>
</comment>
<protein>
    <recommendedName>
        <fullName evidence="6">PUM-HD domain-containing protein</fullName>
    </recommendedName>
</protein>
<dbReference type="GO" id="GO:0005737">
    <property type="term" value="C:cytoplasm"/>
    <property type="evidence" value="ECO:0007669"/>
    <property type="project" value="TreeGrafter"/>
</dbReference>
<keyword evidence="1" id="KW-0677">Repeat</keyword>
<evidence type="ECO:0000313" key="8">
    <source>
        <dbReference type="Proteomes" id="UP001279734"/>
    </source>
</evidence>
<feature type="repeat" description="Pumilio" evidence="5">
    <location>
        <begin position="581"/>
        <end position="616"/>
    </location>
</feature>
<dbReference type="AlphaFoldDB" id="A0AAD3SUI6"/>
<feature type="domain" description="PUM-HD" evidence="6">
    <location>
        <begin position="410"/>
        <end position="750"/>
    </location>
</feature>
<dbReference type="PANTHER" id="PTHR12537">
    <property type="entry name" value="RNA BINDING PROTEIN PUMILIO-RELATED"/>
    <property type="match status" value="1"/>
</dbReference>
<evidence type="ECO:0000256" key="5">
    <source>
        <dbReference type="PROSITE-ProRule" id="PRU00317"/>
    </source>
</evidence>
<keyword evidence="2" id="KW-0810">Translation regulation</keyword>
<dbReference type="InterPro" id="IPR001313">
    <property type="entry name" value="Pumilio_RNA-bd_rpt"/>
</dbReference>